<reference evidence="2" key="1">
    <citation type="submission" date="2021-11" db="EMBL/GenBank/DDBJ databases">
        <authorList>
            <person name="Schell T."/>
        </authorList>
    </citation>
    <scope>NUCLEOTIDE SEQUENCE</scope>
    <source>
        <strain evidence="2">M5</strain>
    </source>
</reference>
<dbReference type="SUPFAM" id="SSF54695">
    <property type="entry name" value="POZ domain"/>
    <property type="match status" value="2"/>
</dbReference>
<dbReference type="Gene3D" id="1.25.40.420">
    <property type="match status" value="2"/>
</dbReference>
<accession>A0A8J2WHL9</accession>
<dbReference type="Proteomes" id="UP000789390">
    <property type="component" value="Unassembled WGS sequence"/>
</dbReference>
<feature type="domain" description="BTB" evidence="1">
    <location>
        <begin position="200"/>
        <end position="267"/>
    </location>
</feature>
<dbReference type="EMBL" id="CAKKLH010000149">
    <property type="protein sequence ID" value="CAH0104676.1"/>
    <property type="molecule type" value="Genomic_DNA"/>
</dbReference>
<gene>
    <name evidence="2" type="ORF">DGAL_LOCUS7590</name>
</gene>
<dbReference type="InterPro" id="IPR000210">
    <property type="entry name" value="BTB/POZ_dom"/>
</dbReference>
<proteinExistence type="predicted"/>
<name>A0A8J2WHL9_9CRUS</name>
<dbReference type="Gene3D" id="3.30.710.10">
    <property type="entry name" value="Potassium Channel Kv1.1, Chain A"/>
    <property type="match status" value="2"/>
</dbReference>
<dbReference type="FunFam" id="1.25.40.420:FF:000030">
    <property type="entry name" value="Uncharacterized protein"/>
    <property type="match status" value="2"/>
</dbReference>
<sequence>MASQPKVAKIAISTQSKIVPSNSLAPRSYPYQTSKAEVDEVNFKWTVQRFAFFDDGKTTFSFKSIDFEKNFSLKLNVEQDSLGIELLCSTTLKEFFRVDSTFILCKKIYQQMITISSNTRFPVRVFEISKQDLVNLKSVDIGREDITISCRIRNLKWSNQTENVIATDIYLDTTAISENYQHQDQILQQLEEMFEKMPLSDVSFNIRGRKFSAHKAILAMRSPVFAAMFCHPTKEMQSNQVEVKDVDPDVFQEVLCFIYTGKTQSTAMDKMAPGILAAADKYLLEGLKSWCEAHLIRKMSTENCLELLSFTTHHAAEHLKKNAIEYFRRYPDEVMKTGNWKKMKEENPTALCDLQQMVLSIAPAVDKMASQNKVAKIDSETSEIEPSITVSERFYWCQSKAEIEQVNFKWTIECFGFFDDGKDKLTFTSTSDVFDSKFRLYLMAKGEEVQINLVSTTVIGYAIRVETSIVKQKCRKICHQLKTIVENTQFPVTVLIVNKKDLLKAVNFVNKEMTILCQISSLKRKHQSTKVTERERYLDETAISNNYQDLILHQLQEMFEKMPLSDVTFNIRGRKFAAHKNILAMRSPVLAAMFHHPTKELQSSKVKVDDIDPDVFQEVLRFIYTGKTQLTAMDKIAPGILAAADKYLLEDLKSWCETHLIRQMSAENCLELLSLTTHHPAEHLKKYAIAYFRRYPDDVMKTDKWTKMKEENPTALCDLQQMVLSAAPIV</sequence>
<evidence type="ECO:0000313" key="2">
    <source>
        <dbReference type="EMBL" id="CAH0104676.1"/>
    </source>
</evidence>
<dbReference type="AlphaFoldDB" id="A0A8J2WHL9"/>
<feature type="domain" description="BTB" evidence="1">
    <location>
        <begin position="565"/>
        <end position="632"/>
    </location>
</feature>
<dbReference type="InterPro" id="IPR011333">
    <property type="entry name" value="SKP1/BTB/POZ_sf"/>
</dbReference>
<dbReference type="PROSITE" id="PS50097">
    <property type="entry name" value="BTB"/>
    <property type="match status" value="2"/>
</dbReference>
<dbReference type="Pfam" id="PF00651">
    <property type="entry name" value="BTB"/>
    <property type="match status" value="2"/>
</dbReference>
<comment type="caution">
    <text evidence="2">The sequence shown here is derived from an EMBL/GenBank/DDBJ whole genome shotgun (WGS) entry which is preliminary data.</text>
</comment>
<dbReference type="FunFam" id="3.30.710.10:FF:000159">
    <property type="entry name" value="Speckle-type POZ protein B"/>
    <property type="match status" value="2"/>
</dbReference>
<keyword evidence="3" id="KW-1185">Reference proteome</keyword>
<evidence type="ECO:0000313" key="3">
    <source>
        <dbReference type="Proteomes" id="UP000789390"/>
    </source>
</evidence>
<organism evidence="2 3">
    <name type="scientific">Daphnia galeata</name>
    <dbReference type="NCBI Taxonomy" id="27404"/>
    <lineage>
        <taxon>Eukaryota</taxon>
        <taxon>Metazoa</taxon>
        <taxon>Ecdysozoa</taxon>
        <taxon>Arthropoda</taxon>
        <taxon>Crustacea</taxon>
        <taxon>Branchiopoda</taxon>
        <taxon>Diplostraca</taxon>
        <taxon>Cladocera</taxon>
        <taxon>Anomopoda</taxon>
        <taxon>Daphniidae</taxon>
        <taxon>Daphnia</taxon>
    </lineage>
</organism>
<evidence type="ECO:0000259" key="1">
    <source>
        <dbReference type="PROSITE" id="PS50097"/>
    </source>
</evidence>
<dbReference type="SMART" id="SM00225">
    <property type="entry name" value="BTB"/>
    <property type="match status" value="2"/>
</dbReference>
<protein>
    <recommendedName>
        <fullName evidence="1">BTB domain-containing protein</fullName>
    </recommendedName>
</protein>
<dbReference type="PANTHER" id="PTHR24413">
    <property type="entry name" value="SPECKLE-TYPE POZ PROTEIN"/>
    <property type="match status" value="1"/>
</dbReference>
<dbReference type="OrthoDB" id="6372650at2759"/>